<sequence>MVFGSGDPQYLRVNYLERCTGLNLVFFRAPSMAAWRQIARPVRKELETFSQDNCEYITRALCPRMIFVIGLGTFDTLTKGRPVLRKQHSRRADVLVREGQIWGFPAIGVTHLTGSRINTCDRERLALFLRNKVGI</sequence>
<evidence type="ECO:0000313" key="1">
    <source>
        <dbReference type="EMBL" id="GEK94931.1"/>
    </source>
</evidence>
<dbReference type="AlphaFoldDB" id="A0A511B5P6"/>
<dbReference type="EMBL" id="BJVA01000001">
    <property type="protein sequence ID" value="GEK94931.1"/>
    <property type="molecule type" value="Genomic_DNA"/>
</dbReference>
<keyword evidence="2" id="KW-1185">Reference proteome</keyword>
<name>A0A511B5P6_9PROT</name>
<dbReference type="RefSeq" id="WP_167506291.1">
    <property type="nucleotide sequence ID" value="NZ_BARK01000019.1"/>
</dbReference>
<comment type="caution">
    <text evidence="1">The sequence shown here is derived from an EMBL/GenBank/DDBJ whole genome shotgun (WGS) entry which is preliminary data.</text>
</comment>
<accession>A0A511B5P6</accession>
<proteinExistence type="predicted"/>
<organism evidence="1 2">
    <name type="scientific">Gluconobacter kanchanaburiensis NBRC 103587</name>
    <dbReference type="NCBI Taxonomy" id="1307948"/>
    <lineage>
        <taxon>Bacteria</taxon>
        <taxon>Pseudomonadati</taxon>
        <taxon>Pseudomonadota</taxon>
        <taxon>Alphaproteobacteria</taxon>
        <taxon>Acetobacterales</taxon>
        <taxon>Acetobacteraceae</taxon>
        <taxon>Gluconobacter</taxon>
    </lineage>
</organism>
<evidence type="ECO:0000313" key="2">
    <source>
        <dbReference type="Proteomes" id="UP000321079"/>
    </source>
</evidence>
<evidence type="ECO:0008006" key="3">
    <source>
        <dbReference type="Google" id="ProtNLM"/>
    </source>
</evidence>
<protein>
    <recommendedName>
        <fullName evidence="3">Uracil-DNA glycosylase-like domain-containing protein</fullName>
    </recommendedName>
</protein>
<dbReference type="Proteomes" id="UP000321079">
    <property type="component" value="Unassembled WGS sequence"/>
</dbReference>
<reference evidence="1 2" key="1">
    <citation type="submission" date="2019-07" db="EMBL/GenBank/DDBJ databases">
        <title>Whole genome shotgun sequence of Gluconobacter kanchanaburiensis NBRC 103587.</title>
        <authorList>
            <person name="Hosoyama A."/>
            <person name="Uohara A."/>
            <person name="Ohji S."/>
            <person name="Ichikawa N."/>
        </authorList>
    </citation>
    <scope>NUCLEOTIDE SEQUENCE [LARGE SCALE GENOMIC DNA]</scope>
    <source>
        <strain evidence="1 2">NBRC 103587</strain>
    </source>
</reference>
<gene>
    <name evidence="1" type="ORF">GKA01_01280</name>
</gene>